<feature type="transmembrane region" description="Helical" evidence="1">
    <location>
        <begin position="145"/>
        <end position="165"/>
    </location>
</feature>
<dbReference type="Proteomes" id="UP000323257">
    <property type="component" value="Unassembled WGS sequence"/>
</dbReference>
<feature type="transmembrane region" description="Helical" evidence="1">
    <location>
        <begin position="101"/>
        <end position="125"/>
    </location>
</feature>
<feature type="transmembrane region" description="Helical" evidence="1">
    <location>
        <begin position="256"/>
        <end position="277"/>
    </location>
</feature>
<dbReference type="AlphaFoldDB" id="A0A5S5C7L9"/>
<comment type="caution">
    <text evidence="3">The sequence shown here is derived from an EMBL/GenBank/DDBJ whole genome shotgun (WGS) entry which is preliminary data.</text>
</comment>
<keyword evidence="4" id="KW-1185">Reference proteome</keyword>
<dbReference type="EMBL" id="VNHS01000006">
    <property type="protein sequence ID" value="TYP73983.1"/>
    <property type="molecule type" value="Genomic_DNA"/>
</dbReference>
<keyword evidence="1" id="KW-0472">Membrane</keyword>
<dbReference type="Pfam" id="PF02517">
    <property type="entry name" value="Rce1-like"/>
    <property type="match status" value="1"/>
</dbReference>
<keyword evidence="1" id="KW-0812">Transmembrane</keyword>
<sequence>MKHNLFIPPEPRSSAISYWLPALVFLAVVITVQLMPLPAWQVTIGLLPALLALCSPKPHAYIYWLLAAYVIGFGAHDALLEWIRRQDLRAETVVILNRALLACYVIPMLVMARLAGFRPMIYRWIGSLKQRFVFPNLWSDSGGQPIWKVVLIASAINCFIWAFFVRTEQWQQDGLAYVIGMALLFALFNAFFEEWIWRGLVLSRFVEAVGEQPALLFVSACFGAYHYSLGFSWIMCAVLGAGGLFFGGLTLRSKGLLAGFLFHGVVNFWMFMSGMIVEL</sequence>
<feature type="transmembrane region" description="Helical" evidence="1">
    <location>
        <begin position="60"/>
        <end position="80"/>
    </location>
</feature>
<feature type="transmembrane region" description="Helical" evidence="1">
    <location>
        <begin position="225"/>
        <end position="249"/>
    </location>
</feature>
<organism evidence="3 4">
    <name type="scientific">Paenibacillus methanolicus</name>
    <dbReference type="NCBI Taxonomy" id="582686"/>
    <lineage>
        <taxon>Bacteria</taxon>
        <taxon>Bacillati</taxon>
        <taxon>Bacillota</taxon>
        <taxon>Bacilli</taxon>
        <taxon>Bacillales</taxon>
        <taxon>Paenibacillaceae</taxon>
        <taxon>Paenibacillus</taxon>
    </lineage>
</organism>
<evidence type="ECO:0000259" key="2">
    <source>
        <dbReference type="Pfam" id="PF02517"/>
    </source>
</evidence>
<proteinExistence type="predicted"/>
<dbReference type="InterPro" id="IPR003675">
    <property type="entry name" value="Rce1/LyrA-like_dom"/>
</dbReference>
<feature type="domain" description="CAAX prenyl protease 2/Lysostaphin resistance protein A-like" evidence="2">
    <location>
        <begin position="179"/>
        <end position="268"/>
    </location>
</feature>
<dbReference type="GO" id="GO:0004175">
    <property type="term" value="F:endopeptidase activity"/>
    <property type="evidence" value="ECO:0007669"/>
    <property type="project" value="UniProtKB-ARBA"/>
</dbReference>
<feature type="transmembrane region" description="Helical" evidence="1">
    <location>
        <begin position="174"/>
        <end position="192"/>
    </location>
</feature>
<name>A0A5S5C7L9_9BACL</name>
<reference evidence="3 4" key="1">
    <citation type="submission" date="2019-07" db="EMBL/GenBank/DDBJ databases">
        <title>Genomic Encyclopedia of Type Strains, Phase III (KMG-III): the genomes of soil and plant-associated and newly described type strains.</title>
        <authorList>
            <person name="Whitman W."/>
        </authorList>
    </citation>
    <scope>NUCLEOTIDE SEQUENCE [LARGE SCALE GENOMIC DNA]</scope>
    <source>
        <strain evidence="3 4">BL24</strain>
    </source>
</reference>
<accession>A0A5S5C7L9</accession>
<evidence type="ECO:0000313" key="4">
    <source>
        <dbReference type="Proteomes" id="UP000323257"/>
    </source>
</evidence>
<keyword evidence="1" id="KW-1133">Transmembrane helix</keyword>
<dbReference type="GO" id="GO:0080120">
    <property type="term" value="P:CAAX-box protein maturation"/>
    <property type="evidence" value="ECO:0007669"/>
    <property type="project" value="UniProtKB-ARBA"/>
</dbReference>
<feature type="transmembrane region" description="Helical" evidence="1">
    <location>
        <begin position="20"/>
        <end position="40"/>
    </location>
</feature>
<evidence type="ECO:0000313" key="3">
    <source>
        <dbReference type="EMBL" id="TYP73983.1"/>
    </source>
</evidence>
<protein>
    <recommendedName>
        <fullName evidence="2">CAAX prenyl protease 2/Lysostaphin resistance protein A-like domain-containing protein</fullName>
    </recommendedName>
</protein>
<evidence type="ECO:0000256" key="1">
    <source>
        <dbReference type="SAM" id="Phobius"/>
    </source>
</evidence>
<dbReference type="RefSeq" id="WP_187434271.1">
    <property type="nucleotide sequence ID" value="NZ_VNHS01000006.1"/>
</dbReference>
<gene>
    <name evidence="3" type="ORF">BCM02_106264</name>
</gene>